<accession>A0AB36JQU0</accession>
<dbReference type="AlphaFoldDB" id="A0AB36JQU0"/>
<evidence type="ECO:0000313" key="5">
    <source>
        <dbReference type="Proteomes" id="UP000188946"/>
    </source>
</evidence>
<evidence type="ECO:0000259" key="1">
    <source>
        <dbReference type="Pfam" id="PF09124"/>
    </source>
</evidence>
<dbReference type="Proteomes" id="UP000188600">
    <property type="component" value="Unassembled WGS sequence"/>
</dbReference>
<keyword evidence="5" id="KW-1185">Reference proteome</keyword>
<dbReference type="InterPro" id="IPR036309">
    <property type="entry name" value="T4_recomb_endonuclease_dim_sf"/>
</dbReference>
<proteinExistence type="predicted"/>
<protein>
    <recommendedName>
        <fullName evidence="1">T4 recombination endonuclease VII dimerisation domain-containing protein</fullName>
    </recommendedName>
</protein>
<dbReference type="RefSeq" id="WP_076996067.1">
    <property type="nucleotide sequence ID" value="NZ_MSPR01000009.1"/>
</dbReference>
<dbReference type="EMBL" id="MSPT01000016">
    <property type="protein sequence ID" value="ONK26301.1"/>
    <property type="molecule type" value="Genomic_DNA"/>
</dbReference>
<organism evidence="2 4">
    <name type="scientific">Streptococcus azizii</name>
    <dbReference type="NCBI Taxonomy" id="1579424"/>
    <lineage>
        <taxon>Bacteria</taxon>
        <taxon>Bacillati</taxon>
        <taxon>Bacillota</taxon>
        <taxon>Bacilli</taxon>
        <taxon>Lactobacillales</taxon>
        <taxon>Streptococcaceae</taxon>
        <taxon>Streptococcus</taxon>
    </lineage>
</organism>
<dbReference type="SUPFAM" id="SSF68918">
    <property type="entry name" value="Recombination endonuclease VII, C-terminal and dimerization domains"/>
    <property type="match status" value="1"/>
</dbReference>
<reference evidence="4 5" key="1">
    <citation type="submission" date="2016-12" db="EMBL/GenBank/DDBJ databases">
        <authorList>
            <person name="Gulvik C.A."/>
        </authorList>
    </citation>
    <scope>NUCLEOTIDE SEQUENCE [LARGE SCALE GENOMIC DNA]</scope>
    <source>
        <strain evidence="3 5">12-5202</strain>
        <strain evidence="2 4">12-5291</strain>
    </source>
</reference>
<dbReference type="EMBL" id="MSPR01000009">
    <property type="protein sequence ID" value="ONK29048.1"/>
    <property type="molecule type" value="Genomic_DNA"/>
</dbReference>
<evidence type="ECO:0000313" key="4">
    <source>
        <dbReference type="Proteomes" id="UP000188600"/>
    </source>
</evidence>
<feature type="domain" description="T4 recombination endonuclease VII dimerisation" evidence="1">
    <location>
        <begin position="41"/>
        <end position="75"/>
    </location>
</feature>
<comment type="caution">
    <text evidence="2">The sequence shown here is derived from an EMBL/GenBank/DDBJ whole genome shotgun (WGS) entry which is preliminary data.</text>
</comment>
<dbReference type="Proteomes" id="UP000188946">
    <property type="component" value="Unassembled WGS sequence"/>
</dbReference>
<evidence type="ECO:0000313" key="3">
    <source>
        <dbReference type="EMBL" id="ONK29048.1"/>
    </source>
</evidence>
<dbReference type="InterPro" id="IPR036361">
    <property type="entry name" value="SAP_dom_sf"/>
</dbReference>
<name>A0AB36JQU0_9STRE</name>
<dbReference type="Gene3D" id="1.10.720.30">
    <property type="entry name" value="SAP domain"/>
    <property type="match status" value="1"/>
</dbReference>
<dbReference type="Pfam" id="PF09124">
    <property type="entry name" value="Endonuc-dimeris"/>
    <property type="match status" value="1"/>
</dbReference>
<dbReference type="InterPro" id="IPR015208">
    <property type="entry name" value="T4_recomb_endonuclease_dimer"/>
</dbReference>
<evidence type="ECO:0000313" key="2">
    <source>
        <dbReference type="EMBL" id="ONK26301.1"/>
    </source>
</evidence>
<sequence>MGNVIKTFRDKETKEVYYIGQIYNGGRTEELTALGFLSDKKSDDFSNLKLDELKAKLDELGIEYNPKAKKLELLELLK</sequence>
<gene>
    <name evidence="3" type="ORF">BVE84_05510</name>
    <name evidence="2" type="ORF">BVE86_07450</name>
</gene>